<keyword evidence="1" id="KW-1133">Transmembrane helix</keyword>
<gene>
    <name evidence="2" type="ORF">S01H4_35111</name>
</gene>
<evidence type="ECO:0000256" key="1">
    <source>
        <dbReference type="SAM" id="Phobius"/>
    </source>
</evidence>
<comment type="caution">
    <text evidence="2">The sequence shown here is derived from an EMBL/GenBank/DDBJ whole genome shotgun (WGS) entry which is preliminary data.</text>
</comment>
<organism evidence="2">
    <name type="scientific">marine sediment metagenome</name>
    <dbReference type="NCBI Taxonomy" id="412755"/>
    <lineage>
        <taxon>unclassified sequences</taxon>
        <taxon>metagenomes</taxon>
        <taxon>ecological metagenomes</taxon>
    </lineage>
</organism>
<accession>X1A3N5</accession>
<name>X1A3N5_9ZZZZ</name>
<reference evidence="2" key="1">
    <citation type="journal article" date="2014" name="Front. Microbiol.">
        <title>High frequency of phylogenetically diverse reductive dehalogenase-homologous genes in deep subseafloor sedimentary metagenomes.</title>
        <authorList>
            <person name="Kawai M."/>
            <person name="Futagami T."/>
            <person name="Toyoda A."/>
            <person name="Takaki Y."/>
            <person name="Nishi S."/>
            <person name="Hori S."/>
            <person name="Arai W."/>
            <person name="Tsubouchi T."/>
            <person name="Morono Y."/>
            <person name="Uchiyama I."/>
            <person name="Ito T."/>
            <person name="Fujiyama A."/>
            <person name="Inagaki F."/>
            <person name="Takami H."/>
        </authorList>
    </citation>
    <scope>NUCLEOTIDE SEQUENCE</scope>
    <source>
        <strain evidence="2">Expedition CK06-06</strain>
    </source>
</reference>
<feature type="non-terminal residue" evidence="2">
    <location>
        <position position="1"/>
    </location>
</feature>
<evidence type="ECO:0000313" key="2">
    <source>
        <dbReference type="EMBL" id="GAG76379.1"/>
    </source>
</evidence>
<feature type="transmembrane region" description="Helical" evidence="1">
    <location>
        <begin position="93"/>
        <end position="117"/>
    </location>
</feature>
<dbReference type="AlphaFoldDB" id="X1A3N5"/>
<proteinExistence type="predicted"/>
<protein>
    <submittedName>
        <fullName evidence="2">Uncharacterized protein</fullName>
    </submittedName>
</protein>
<sequence length="119" mass="14416">GTEIAKTHKENVELWDADLEKINGFFKNNQRSWENKLKEWSTDFEKRQTETKEQWEARKKKIGEDIKNWQDNTKRDWEKGLKSFRREMIKGSYMFLVFMIPILVVVFVIVALITRLLDY</sequence>
<dbReference type="EMBL" id="BART01018631">
    <property type="protein sequence ID" value="GAG76379.1"/>
    <property type="molecule type" value="Genomic_DNA"/>
</dbReference>
<keyword evidence="1" id="KW-0472">Membrane</keyword>
<keyword evidence="1" id="KW-0812">Transmembrane</keyword>